<dbReference type="VEuPathDB" id="FungiDB:AeMF1_006178"/>
<dbReference type="EMBL" id="VJMJ01000084">
    <property type="protein sequence ID" value="KAF0737461.1"/>
    <property type="molecule type" value="Genomic_DNA"/>
</dbReference>
<dbReference type="AlphaFoldDB" id="A0A6G0XBH2"/>
<evidence type="ECO:0000313" key="8">
    <source>
        <dbReference type="Proteomes" id="UP000481153"/>
    </source>
</evidence>
<dbReference type="InterPro" id="IPR006050">
    <property type="entry name" value="DNA_photolyase_N"/>
</dbReference>
<keyword evidence="3 4" id="KW-0274">FAD</keyword>
<dbReference type="SUPFAM" id="SSF48173">
    <property type="entry name" value="Cryptochrome/photolyase FAD-binding domain"/>
    <property type="match status" value="1"/>
</dbReference>
<feature type="site" description="Electron transfer via tryptophanyl radical" evidence="5">
    <location>
        <position position="375"/>
    </location>
</feature>
<dbReference type="Gene3D" id="3.40.50.620">
    <property type="entry name" value="HUPs"/>
    <property type="match status" value="1"/>
</dbReference>
<comment type="similarity">
    <text evidence="1">Belongs to the DNA photolyase class-1 family.</text>
</comment>
<feature type="domain" description="Photolyase/cryptochrome alpha/beta" evidence="6">
    <location>
        <begin position="7"/>
        <end position="136"/>
    </location>
</feature>
<dbReference type="SUPFAM" id="SSF52425">
    <property type="entry name" value="Cryptochrome/photolyase, N-terminal domain"/>
    <property type="match status" value="1"/>
</dbReference>
<evidence type="ECO:0000259" key="6">
    <source>
        <dbReference type="PROSITE" id="PS51645"/>
    </source>
</evidence>
<dbReference type="PANTHER" id="PTHR11455">
    <property type="entry name" value="CRYPTOCHROME"/>
    <property type="match status" value="1"/>
</dbReference>
<organism evidence="7 8">
    <name type="scientific">Aphanomyces euteiches</name>
    <dbReference type="NCBI Taxonomy" id="100861"/>
    <lineage>
        <taxon>Eukaryota</taxon>
        <taxon>Sar</taxon>
        <taxon>Stramenopiles</taxon>
        <taxon>Oomycota</taxon>
        <taxon>Saprolegniomycetes</taxon>
        <taxon>Saprolegniales</taxon>
        <taxon>Verrucalvaceae</taxon>
        <taxon>Aphanomyces</taxon>
    </lineage>
</organism>
<dbReference type="Gene3D" id="1.25.40.80">
    <property type="match status" value="1"/>
</dbReference>
<dbReference type="PROSITE" id="PS51645">
    <property type="entry name" value="PHR_CRY_ALPHA_BETA"/>
    <property type="match status" value="1"/>
</dbReference>
<dbReference type="InterPro" id="IPR002081">
    <property type="entry name" value="Cryptochrome/DNA_photolyase_1"/>
</dbReference>
<evidence type="ECO:0000313" key="7">
    <source>
        <dbReference type="EMBL" id="KAF0737461.1"/>
    </source>
</evidence>
<gene>
    <name evidence="7" type="ORF">Ae201684_006622</name>
</gene>
<comment type="cofactor">
    <cofactor evidence="4">
        <name>FAD</name>
        <dbReference type="ChEBI" id="CHEBI:57692"/>
    </cofactor>
    <text evidence="4">Binds 1 FAD per subunit.</text>
</comment>
<proteinExistence type="inferred from homology"/>
<protein>
    <recommendedName>
        <fullName evidence="6">Photolyase/cryptochrome alpha/beta domain-containing protein</fullName>
    </recommendedName>
</protein>
<evidence type="ECO:0000256" key="5">
    <source>
        <dbReference type="PIRSR" id="PIRSR602081-2"/>
    </source>
</evidence>
<feature type="site" description="Electron transfer via tryptophanyl radical" evidence="5">
    <location>
        <position position="318"/>
    </location>
</feature>
<feature type="binding site" evidence="4">
    <location>
        <position position="231"/>
    </location>
    <ligand>
        <name>FAD</name>
        <dbReference type="ChEBI" id="CHEBI:57692"/>
    </ligand>
</feature>
<dbReference type="Gene3D" id="1.10.579.10">
    <property type="entry name" value="DNA Cyclobutane Dipyrimidine Photolyase, subunit A, domain 3"/>
    <property type="match status" value="1"/>
</dbReference>
<evidence type="ECO:0000256" key="3">
    <source>
        <dbReference type="ARBA" id="ARBA00022827"/>
    </source>
</evidence>
<dbReference type="InterPro" id="IPR036155">
    <property type="entry name" value="Crypto/Photolyase_N_sf"/>
</dbReference>
<dbReference type="Pfam" id="PF00875">
    <property type="entry name" value="DNA_photolyase"/>
    <property type="match status" value="1"/>
</dbReference>
<dbReference type="GO" id="GO:0003904">
    <property type="term" value="F:deoxyribodipyrimidine photo-lyase activity"/>
    <property type="evidence" value="ECO:0007669"/>
    <property type="project" value="TreeGrafter"/>
</dbReference>
<dbReference type="GO" id="GO:0071949">
    <property type="term" value="F:FAD binding"/>
    <property type="evidence" value="ECO:0007669"/>
    <property type="project" value="TreeGrafter"/>
</dbReference>
<feature type="binding site" evidence="4">
    <location>
        <begin position="388"/>
        <end position="390"/>
    </location>
    <ligand>
        <name>FAD</name>
        <dbReference type="ChEBI" id="CHEBI:57692"/>
    </ligand>
</feature>
<dbReference type="InterPro" id="IPR014729">
    <property type="entry name" value="Rossmann-like_a/b/a_fold"/>
</dbReference>
<dbReference type="GO" id="GO:0003677">
    <property type="term" value="F:DNA binding"/>
    <property type="evidence" value="ECO:0007669"/>
    <property type="project" value="TreeGrafter"/>
</dbReference>
<evidence type="ECO:0000256" key="4">
    <source>
        <dbReference type="PIRSR" id="PIRSR602081-1"/>
    </source>
</evidence>
<dbReference type="PRINTS" id="PR00147">
    <property type="entry name" value="DNAPHOTLYASE"/>
</dbReference>
<comment type="caution">
    <text evidence="7">The sequence shown here is derived from an EMBL/GenBank/DDBJ whole genome shotgun (WGS) entry which is preliminary data.</text>
</comment>
<accession>A0A6G0XBH2</accession>
<name>A0A6G0XBH2_9STRA</name>
<dbReference type="PANTHER" id="PTHR11455:SF9">
    <property type="entry name" value="CRYPTOCHROME CIRCADIAN CLOCK 5 ISOFORM X1"/>
    <property type="match status" value="1"/>
</dbReference>
<feature type="binding site" evidence="4">
    <location>
        <begin position="287"/>
        <end position="294"/>
    </location>
    <ligand>
        <name>FAD</name>
        <dbReference type="ChEBI" id="CHEBI:57692"/>
    </ligand>
</feature>
<evidence type="ECO:0000256" key="1">
    <source>
        <dbReference type="ARBA" id="ARBA00005862"/>
    </source>
</evidence>
<feature type="site" description="Electron transfer via tryptophanyl radical" evidence="5">
    <location>
        <position position="398"/>
    </location>
</feature>
<dbReference type="InterPro" id="IPR036134">
    <property type="entry name" value="Crypto/Photolyase_FAD-like_sf"/>
</dbReference>
<evidence type="ECO:0000256" key="2">
    <source>
        <dbReference type="ARBA" id="ARBA00022630"/>
    </source>
</evidence>
<dbReference type="InterPro" id="IPR005101">
    <property type="entry name" value="Cryptochr/Photolyase_FAD-bd"/>
</dbReference>
<dbReference type="Proteomes" id="UP000481153">
    <property type="component" value="Unassembled WGS sequence"/>
</dbReference>
<reference evidence="7 8" key="1">
    <citation type="submission" date="2019-07" db="EMBL/GenBank/DDBJ databases">
        <title>Genomics analysis of Aphanomyces spp. identifies a new class of oomycete effector associated with host adaptation.</title>
        <authorList>
            <person name="Gaulin E."/>
        </authorList>
    </citation>
    <scope>NUCLEOTIDE SEQUENCE [LARGE SCALE GENOMIC DNA]</scope>
    <source>
        <strain evidence="7 8">ATCC 201684</strain>
    </source>
</reference>
<keyword evidence="8" id="KW-1185">Reference proteome</keyword>
<keyword evidence="2 4" id="KW-0285">Flavoprotein</keyword>
<dbReference type="Pfam" id="PF03441">
    <property type="entry name" value="FAD_binding_7"/>
    <property type="match status" value="1"/>
</dbReference>
<sequence>MCTTASKTSVVWFRKCLRLHDNRALVEAIRVSNFVIPLVVIDPFLVHPSRCGARPLQFFLESLHDLDRSLRRLNSRLVVLTGDPVHVIPHYAQLWNVSTIFHESDTGRYGSVRDANVASALAATSIQLRSFHGHTLYSIDDVRAAYGADIPQSYQEFRNRVAQVEIEEPLPSPDALPPVPPSLQDFNASIPSLRDLGFDEEVKPTALLGGESHALARMSSILADEEAIRTYSKPKTSPLDFDPPSGTCFFPYLARGCLSVRLVRSKVIDILSRGPKQTKPPQSLLGQLLCREFYYACSYLTTNFYDMPGNPMCKQVEWRQDHAADVYFQAWAEYKTGFPWIDAVMNQLKTEGWIHNHARNAVACFLTKGDLWVDWRRGRDLFEKYLIDSDSALNNGGWLWHSGSGYVPKNFIPPNPASYAKKFRKDDGAFIRRYVPALEKMPTEFIFEPWLAPLDVQREAGCVVGVDYPERIVNHEVESKVLLERMAQFYPDTKTTTE</sequence>